<dbReference type="OrthoDB" id="126031at2759"/>
<accession>A0A0C2NIY1</accession>
<evidence type="ECO:0000313" key="2">
    <source>
        <dbReference type="Proteomes" id="UP000031668"/>
    </source>
</evidence>
<keyword evidence="2" id="KW-1185">Reference proteome</keyword>
<protein>
    <submittedName>
        <fullName evidence="1">Uncharacterized protein</fullName>
    </submittedName>
</protein>
<dbReference type="AlphaFoldDB" id="A0A0C2NIY1"/>
<evidence type="ECO:0000313" key="1">
    <source>
        <dbReference type="EMBL" id="KII73992.1"/>
    </source>
</evidence>
<reference evidence="1 2" key="1">
    <citation type="journal article" date="2014" name="Genome Biol. Evol.">
        <title>The genome of the myxosporean Thelohanellus kitauei shows adaptations to nutrient acquisition within its fish host.</title>
        <authorList>
            <person name="Yang Y."/>
            <person name="Xiong J."/>
            <person name="Zhou Z."/>
            <person name="Huo F."/>
            <person name="Miao W."/>
            <person name="Ran C."/>
            <person name="Liu Y."/>
            <person name="Zhang J."/>
            <person name="Feng J."/>
            <person name="Wang M."/>
            <person name="Wang M."/>
            <person name="Wang L."/>
            <person name="Yao B."/>
        </authorList>
    </citation>
    <scope>NUCLEOTIDE SEQUENCE [LARGE SCALE GENOMIC DNA]</scope>
    <source>
        <strain evidence="1">Wuqing</strain>
    </source>
</reference>
<dbReference type="Proteomes" id="UP000031668">
    <property type="component" value="Unassembled WGS sequence"/>
</dbReference>
<comment type="caution">
    <text evidence="1">The sequence shown here is derived from an EMBL/GenBank/DDBJ whole genome shotgun (WGS) entry which is preliminary data.</text>
</comment>
<name>A0A0C2NIY1_THEKT</name>
<gene>
    <name evidence="1" type="ORF">RF11_00080</name>
</gene>
<sequence>MNKISKEEINQIFDGIPIESIYENFIGEWRMKFAPEHFEAARFRLKQGENFDAYNNSLTQNRIHLRRSSYYFINHLCYKSKYVLELPFEHRLIDRQGQWVNCSTNLENYLKYCHRSIQTNQGSILILPYAHKMSRSKLTDEQKESLCDILEEECVRTSQRICDMFFEKHNIRIGRSTDTRFSKEFHYTLNILVPIPEWRYDPQNMHARKKYVMNIL</sequence>
<proteinExistence type="predicted"/>
<dbReference type="EMBL" id="JWZT01000572">
    <property type="protein sequence ID" value="KII73992.1"/>
    <property type="molecule type" value="Genomic_DNA"/>
</dbReference>
<organism evidence="1 2">
    <name type="scientific">Thelohanellus kitauei</name>
    <name type="common">Myxosporean</name>
    <dbReference type="NCBI Taxonomy" id="669202"/>
    <lineage>
        <taxon>Eukaryota</taxon>
        <taxon>Metazoa</taxon>
        <taxon>Cnidaria</taxon>
        <taxon>Myxozoa</taxon>
        <taxon>Myxosporea</taxon>
        <taxon>Bivalvulida</taxon>
        <taxon>Platysporina</taxon>
        <taxon>Myxobolidae</taxon>
        <taxon>Thelohanellus</taxon>
    </lineage>
</organism>